<proteinExistence type="inferred from homology"/>
<keyword evidence="3" id="KW-1185">Reference proteome</keyword>
<evidence type="ECO:0000313" key="3">
    <source>
        <dbReference type="Proteomes" id="UP000707352"/>
    </source>
</evidence>
<dbReference type="Pfam" id="PF13561">
    <property type="entry name" value="adh_short_C2"/>
    <property type="match status" value="1"/>
</dbReference>
<dbReference type="EMBL" id="JAATJS010000002">
    <property type="protein sequence ID" value="NIX75934.1"/>
    <property type="molecule type" value="Genomic_DNA"/>
</dbReference>
<dbReference type="InterPro" id="IPR036291">
    <property type="entry name" value="NAD(P)-bd_dom_sf"/>
</dbReference>
<dbReference type="SUPFAM" id="SSF51735">
    <property type="entry name" value="NAD(P)-binding Rossmann-fold domains"/>
    <property type="match status" value="1"/>
</dbReference>
<evidence type="ECO:0000313" key="2">
    <source>
        <dbReference type="EMBL" id="NIX75934.1"/>
    </source>
</evidence>
<dbReference type="PRINTS" id="PR00081">
    <property type="entry name" value="GDHRDH"/>
</dbReference>
<dbReference type="PROSITE" id="PS00061">
    <property type="entry name" value="ADH_SHORT"/>
    <property type="match status" value="1"/>
</dbReference>
<name>A0ABX0V9Q4_9HYPH</name>
<gene>
    <name evidence="2" type="ORF">HB375_04800</name>
</gene>
<sequence>MLLKDKIACVTGAAALKSIGFATAQRFVEEGAKVILADLDASSLDAACERLGGAAFPLQVDVASPDAVARAGATIGATFGRLDILVNNAGIARPRPTVGISISEWTEMLDINLRGSFLMIQQALPLMRAGSSIICIASIAAQRGGGLMGGPHYAASKGGILGLVRAVAREQGNQGIRVNAINPGVIMTALTEGFYDEELTAKVMPQIPLNRFGVAEDVANTCVFLASDLSAYITGSSIDVNGGMHMS</sequence>
<dbReference type="CDD" id="cd05233">
    <property type="entry name" value="SDR_c"/>
    <property type="match status" value="1"/>
</dbReference>
<dbReference type="PANTHER" id="PTHR42760">
    <property type="entry name" value="SHORT-CHAIN DEHYDROGENASES/REDUCTASES FAMILY MEMBER"/>
    <property type="match status" value="1"/>
</dbReference>
<dbReference type="PANTHER" id="PTHR42760:SF135">
    <property type="entry name" value="BLL7886 PROTEIN"/>
    <property type="match status" value="1"/>
</dbReference>
<dbReference type="InterPro" id="IPR002347">
    <property type="entry name" value="SDR_fam"/>
</dbReference>
<reference evidence="2 3" key="1">
    <citation type="submission" date="2020-03" db="EMBL/GenBank/DDBJ databases">
        <title>The genome sequence of Microvirga sp. c23x22.</title>
        <authorList>
            <person name="Zhang X."/>
        </authorList>
    </citation>
    <scope>NUCLEOTIDE SEQUENCE [LARGE SCALE GENOMIC DNA]</scope>
    <source>
        <strain evidence="3">c23x22</strain>
    </source>
</reference>
<comment type="caution">
    <text evidence="2">The sequence shown here is derived from an EMBL/GenBank/DDBJ whole genome shotgun (WGS) entry which is preliminary data.</text>
</comment>
<protein>
    <submittedName>
        <fullName evidence="2">SDR family oxidoreductase</fullName>
    </submittedName>
</protein>
<dbReference type="Gene3D" id="3.40.50.720">
    <property type="entry name" value="NAD(P)-binding Rossmann-like Domain"/>
    <property type="match status" value="1"/>
</dbReference>
<dbReference type="RefSeq" id="WP_167671853.1">
    <property type="nucleotide sequence ID" value="NZ_JAATJS010000002.1"/>
</dbReference>
<organism evidence="2 3">
    <name type="scientific">Microvirga terricola</name>
    <dbReference type="NCBI Taxonomy" id="2719797"/>
    <lineage>
        <taxon>Bacteria</taxon>
        <taxon>Pseudomonadati</taxon>
        <taxon>Pseudomonadota</taxon>
        <taxon>Alphaproteobacteria</taxon>
        <taxon>Hyphomicrobiales</taxon>
        <taxon>Methylobacteriaceae</taxon>
        <taxon>Microvirga</taxon>
    </lineage>
</organism>
<dbReference type="Proteomes" id="UP000707352">
    <property type="component" value="Unassembled WGS sequence"/>
</dbReference>
<evidence type="ECO:0000256" key="1">
    <source>
        <dbReference type="ARBA" id="ARBA00006484"/>
    </source>
</evidence>
<comment type="similarity">
    <text evidence="1">Belongs to the short-chain dehydrogenases/reductases (SDR) family.</text>
</comment>
<accession>A0ABX0V9Q4</accession>
<dbReference type="InterPro" id="IPR020904">
    <property type="entry name" value="Sc_DH/Rdtase_CS"/>
</dbReference>
<dbReference type="PRINTS" id="PR00080">
    <property type="entry name" value="SDRFAMILY"/>
</dbReference>